<comment type="caution">
    <text evidence="3">The sequence shown here is derived from an EMBL/GenBank/DDBJ whole genome shotgun (WGS) entry which is preliminary data.</text>
</comment>
<dbReference type="EMBL" id="JASJQH010001557">
    <property type="protein sequence ID" value="KAK9761118.1"/>
    <property type="molecule type" value="Genomic_DNA"/>
</dbReference>
<evidence type="ECO:0000256" key="2">
    <source>
        <dbReference type="SAM" id="SignalP"/>
    </source>
</evidence>
<gene>
    <name evidence="3" type="ORF">K7432_014209</name>
</gene>
<organism evidence="3 4">
    <name type="scientific">Basidiobolus ranarum</name>
    <dbReference type="NCBI Taxonomy" id="34480"/>
    <lineage>
        <taxon>Eukaryota</taxon>
        <taxon>Fungi</taxon>
        <taxon>Fungi incertae sedis</taxon>
        <taxon>Zoopagomycota</taxon>
        <taxon>Entomophthoromycotina</taxon>
        <taxon>Basidiobolomycetes</taxon>
        <taxon>Basidiobolales</taxon>
        <taxon>Basidiobolaceae</taxon>
        <taxon>Basidiobolus</taxon>
    </lineage>
</organism>
<keyword evidence="4" id="KW-1185">Reference proteome</keyword>
<feature type="signal peptide" evidence="2">
    <location>
        <begin position="1"/>
        <end position="19"/>
    </location>
</feature>
<evidence type="ECO:0000313" key="3">
    <source>
        <dbReference type="EMBL" id="KAK9761118.1"/>
    </source>
</evidence>
<evidence type="ECO:0000313" key="4">
    <source>
        <dbReference type="Proteomes" id="UP001479436"/>
    </source>
</evidence>
<name>A0ABR2WHY8_9FUNG</name>
<protein>
    <submittedName>
        <fullName evidence="3">Uncharacterized protein</fullName>
    </submittedName>
</protein>
<feature type="chain" id="PRO_5046655710" evidence="2">
    <location>
        <begin position="20"/>
        <end position="211"/>
    </location>
</feature>
<feature type="region of interest" description="Disordered" evidence="1">
    <location>
        <begin position="163"/>
        <end position="211"/>
    </location>
</feature>
<evidence type="ECO:0000256" key="1">
    <source>
        <dbReference type="SAM" id="MobiDB-lite"/>
    </source>
</evidence>
<reference evidence="3 4" key="1">
    <citation type="submission" date="2023-04" db="EMBL/GenBank/DDBJ databases">
        <title>Genome of Basidiobolus ranarum AG-B5.</title>
        <authorList>
            <person name="Stajich J.E."/>
            <person name="Carter-House D."/>
            <person name="Gryganskyi A."/>
        </authorList>
    </citation>
    <scope>NUCLEOTIDE SEQUENCE [LARGE SCALE GENOMIC DNA]</scope>
    <source>
        <strain evidence="3 4">AG-B5</strain>
    </source>
</reference>
<proteinExistence type="predicted"/>
<accession>A0ABR2WHY8</accession>
<feature type="compositionally biased region" description="Acidic residues" evidence="1">
    <location>
        <begin position="185"/>
        <end position="203"/>
    </location>
</feature>
<keyword evidence="2" id="KW-0732">Signal</keyword>
<dbReference type="Proteomes" id="UP001479436">
    <property type="component" value="Unassembled WGS sequence"/>
</dbReference>
<sequence length="211" mass="23692">MKLFFPLTLLALSATPVLSECTDGETKCSQDITISVLRCAQGAWEPRILCASSSVCETSEEGVSSCEIVDEEVNPDIDVDWDSNEYPDPDIYEEVDDYESFSRDWDSEIYGETDIEVYPPNNYEYKPDDWSEVGTSVEYGPDGWSEEESRDVADTGHEYEIVDLVPESKPSSDDEAPDYDVGVLESDETDDAVGVPESDEISDPYEKEDRR</sequence>